<keyword evidence="5" id="KW-0378">Hydrolase</keyword>
<keyword evidence="6" id="KW-0119">Carbohydrate metabolism</keyword>
<dbReference type="InterPro" id="IPR017853">
    <property type="entry name" value="GH"/>
</dbReference>
<evidence type="ECO:0000256" key="7">
    <source>
        <dbReference type="ARBA" id="ARBA00023295"/>
    </source>
</evidence>
<protein>
    <recommendedName>
        <fullName evidence="4">non-reducing end alpha-L-arabinofuranosidase</fullName>
        <ecNumber evidence="4">3.2.1.55</ecNumber>
    </recommendedName>
</protein>
<gene>
    <name evidence="9" type="ORF">GCM10023225_24700</name>
</gene>
<reference evidence="10" key="1">
    <citation type="journal article" date="2019" name="Int. J. Syst. Evol. Microbiol.">
        <title>The Global Catalogue of Microorganisms (GCM) 10K type strain sequencing project: providing services to taxonomists for standard genome sequencing and annotation.</title>
        <authorList>
            <consortium name="The Broad Institute Genomics Platform"/>
            <consortium name="The Broad Institute Genome Sequencing Center for Infectious Disease"/>
            <person name="Wu L."/>
            <person name="Ma J."/>
        </authorList>
    </citation>
    <scope>NUCLEOTIDE SEQUENCE [LARGE SCALE GENOMIC DNA]</scope>
    <source>
        <strain evidence="10">JCM 18126</strain>
    </source>
</reference>
<dbReference type="InterPro" id="IPR055235">
    <property type="entry name" value="ASD1_cat"/>
</dbReference>
<evidence type="ECO:0000313" key="9">
    <source>
        <dbReference type="EMBL" id="GAA4984772.1"/>
    </source>
</evidence>
<proteinExistence type="inferred from homology"/>
<name>A0ABP9I2G6_9ACTN</name>
<dbReference type="EC" id="3.2.1.55" evidence="4"/>
<dbReference type="EMBL" id="BAABIL010000387">
    <property type="protein sequence ID" value="GAA4984772.1"/>
    <property type="molecule type" value="Genomic_DNA"/>
</dbReference>
<evidence type="ECO:0000256" key="6">
    <source>
        <dbReference type="ARBA" id="ARBA00023277"/>
    </source>
</evidence>
<dbReference type="SUPFAM" id="SSF51011">
    <property type="entry name" value="Glycosyl hydrolase domain"/>
    <property type="match status" value="1"/>
</dbReference>
<evidence type="ECO:0000313" key="10">
    <source>
        <dbReference type="Proteomes" id="UP001501195"/>
    </source>
</evidence>
<comment type="similarity">
    <text evidence="2">Belongs to the glycosyl hydrolase 51 family.</text>
</comment>
<dbReference type="Proteomes" id="UP001501195">
    <property type="component" value="Unassembled WGS sequence"/>
</dbReference>
<dbReference type="Gene3D" id="3.20.20.80">
    <property type="entry name" value="Glycosidases"/>
    <property type="match status" value="1"/>
</dbReference>
<keyword evidence="10" id="KW-1185">Reference proteome</keyword>
<evidence type="ECO:0000256" key="5">
    <source>
        <dbReference type="ARBA" id="ARBA00022801"/>
    </source>
</evidence>
<dbReference type="InterPro" id="IPR013780">
    <property type="entry name" value="Glyco_hydro_b"/>
</dbReference>
<feature type="domain" description="Alpha-L-arabinofuranosidase C-terminal" evidence="8">
    <location>
        <begin position="324"/>
        <end position="520"/>
    </location>
</feature>
<sequence>MTTQTTPAASAPTPATTAVRAVVDVDLPGAVISRHVYGHFAEHLGRCIYGGFFVGEDSDIPNAGGIRLDVVEALRALDIPNLRWPGGCFADEYHWRDGVGPREQRPRMVNSHWGDVVEDNSFGTHEFMALCEMLGAEPYVSANVGSGTVREASEWVEYLTRADDSPMAALRRANGRDEPWKVRFWGLGNEPWGCGGGMHAEAYADLARTFGVYSRDHGDNQLYRIAAGASDADYRWTQVLMKALGRTLGSGEVLGHGNSTFQAISFHYYTVPGPWESKGSATAFDTDEYYRTMVAARRIEEILAGHAAVMDAYDPGRRVGLVLDEWGTWFDVEPGTNPGFLFQQNTLRDALVAGVHFDAFHHHADRLVMANIAQTINVLQAMILTDGEALVLTPSYHVFEMNKGHQDARSLPLALRAASPAVGATDATGRRTELATFSASASTRDGRVLVSLTNLDADNPLDVEVDLRGARLGEPTGRILTAPALAAHNTPAEPAAVAPQPFAGLRLEGGVLRAQLPAHSFATVELPLLG</sequence>
<comment type="caution">
    <text evidence="9">The sequence shown here is derived from an EMBL/GenBank/DDBJ whole genome shotgun (WGS) entry which is preliminary data.</text>
</comment>
<dbReference type="SUPFAM" id="SSF51445">
    <property type="entry name" value="(Trans)glycosidases"/>
    <property type="match status" value="1"/>
</dbReference>
<evidence type="ECO:0000259" key="8">
    <source>
        <dbReference type="SMART" id="SM00813"/>
    </source>
</evidence>
<evidence type="ECO:0000256" key="2">
    <source>
        <dbReference type="ARBA" id="ARBA00007186"/>
    </source>
</evidence>
<evidence type="ECO:0000256" key="1">
    <source>
        <dbReference type="ARBA" id="ARBA00001462"/>
    </source>
</evidence>
<dbReference type="InterPro" id="IPR010720">
    <property type="entry name" value="Alpha-L-AF_C"/>
</dbReference>
<dbReference type="Pfam" id="PF06964">
    <property type="entry name" value="Alpha-L-AF_C"/>
    <property type="match status" value="1"/>
</dbReference>
<comment type="catalytic activity">
    <reaction evidence="1">
        <text>Hydrolysis of terminal non-reducing alpha-L-arabinofuranoside residues in alpha-L-arabinosides.</text>
        <dbReference type="EC" id="3.2.1.55"/>
    </reaction>
</comment>
<dbReference type="SMART" id="SM00813">
    <property type="entry name" value="Alpha-L-AF_C"/>
    <property type="match status" value="1"/>
</dbReference>
<dbReference type="PANTHER" id="PTHR43576:SF2">
    <property type="entry name" value="INTRACELLULAR EXO-ALPHA-L-ARABINOFURANOSIDASE 2"/>
    <property type="match status" value="1"/>
</dbReference>
<evidence type="ECO:0000256" key="4">
    <source>
        <dbReference type="ARBA" id="ARBA00012670"/>
    </source>
</evidence>
<organism evidence="9 10">
    <name type="scientific">Kineococcus glutinatus</name>
    <dbReference type="NCBI Taxonomy" id="1070872"/>
    <lineage>
        <taxon>Bacteria</taxon>
        <taxon>Bacillati</taxon>
        <taxon>Actinomycetota</taxon>
        <taxon>Actinomycetes</taxon>
        <taxon>Kineosporiales</taxon>
        <taxon>Kineosporiaceae</taxon>
        <taxon>Kineococcus</taxon>
    </lineage>
</organism>
<accession>A0ABP9I2G6</accession>
<dbReference type="PANTHER" id="PTHR43576">
    <property type="entry name" value="ALPHA-L-ARABINOFURANOSIDASE C-RELATED"/>
    <property type="match status" value="1"/>
</dbReference>
<comment type="subunit">
    <text evidence="3">Homohexamer; trimer of dimers.</text>
</comment>
<dbReference type="Gene3D" id="2.60.40.1180">
    <property type="entry name" value="Golgi alpha-mannosidase II"/>
    <property type="match status" value="1"/>
</dbReference>
<dbReference type="RefSeq" id="WP_345712893.1">
    <property type="nucleotide sequence ID" value="NZ_BAABIL010000387.1"/>
</dbReference>
<evidence type="ECO:0000256" key="3">
    <source>
        <dbReference type="ARBA" id="ARBA00011165"/>
    </source>
</evidence>
<keyword evidence="7" id="KW-0326">Glycosidase</keyword>
<dbReference type="Pfam" id="PF22848">
    <property type="entry name" value="ASD1_dom"/>
    <property type="match status" value="1"/>
</dbReference>